<keyword evidence="3" id="KW-1185">Reference proteome</keyword>
<organism evidence="2 3">
    <name type="scientific">Hymenobacter caeli</name>
    <dbReference type="NCBI Taxonomy" id="2735894"/>
    <lineage>
        <taxon>Bacteria</taxon>
        <taxon>Pseudomonadati</taxon>
        <taxon>Bacteroidota</taxon>
        <taxon>Cytophagia</taxon>
        <taxon>Cytophagales</taxon>
        <taxon>Hymenobacteraceae</taxon>
        <taxon>Hymenobacter</taxon>
    </lineage>
</organism>
<feature type="domain" description="UspA" evidence="1">
    <location>
        <begin position="204"/>
        <end position="272"/>
    </location>
</feature>
<evidence type="ECO:0000313" key="3">
    <source>
        <dbReference type="Proteomes" id="UP000779507"/>
    </source>
</evidence>
<dbReference type="CDD" id="cd00293">
    <property type="entry name" value="USP-like"/>
    <property type="match status" value="1"/>
</dbReference>
<dbReference type="SUPFAM" id="SSF52402">
    <property type="entry name" value="Adenine nucleotide alpha hydrolases-like"/>
    <property type="match status" value="2"/>
</dbReference>
<dbReference type="Proteomes" id="UP000779507">
    <property type="component" value="Unassembled WGS sequence"/>
</dbReference>
<dbReference type="RefSeq" id="WP_173810968.1">
    <property type="nucleotide sequence ID" value="NZ_JABSNP010000014.1"/>
</dbReference>
<dbReference type="Pfam" id="PF00582">
    <property type="entry name" value="Usp"/>
    <property type="match status" value="2"/>
</dbReference>
<feature type="domain" description="UspA" evidence="1">
    <location>
        <begin position="4"/>
        <end position="137"/>
    </location>
</feature>
<reference evidence="2 3" key="1">
    <citation type="submission" date="2020-05" db="EMBL/GenBank/DDBJ databases">
        <title>Genomic Encyclopedia of Type Strains, Phase IV (KMG-V): Genome sequencing to study the core and pangenomes of soil and plant-associated prokaryotes.</title>
        <authorList>
            <person name="Whitman W."/>
        </authorList>
    </citation>
    <scope>NUCLEOTIDE SEQUENCE [LARGE SCALE GENOMIC DNA]</scope>
    <source>
        <strain evidence="2 3">9A</strain>
    </source>
</reference>
<proteinExistence type="predicted"/>
<name>A0ABX2FSL9_9BACT</name>
<dbReference type="InterPro" id="IPR014729">
    <property type="entry name" value="Rossmann-like_a/b/a_fold"/>
</dbReference>
<gene>
    <name evidence="2" type="ORF">HNP98_003027</name>
</gene>
<dbReference type="Gene3D" id="3.40.50.620">
    <property type="entry name" value="HUPs"/>
    <property type="match status" value="2"/>
</dbReference>
<comment type="caution">
    <text evidence="2">The sequence shown here is derived from an EMBL/GenBank/DDBJ whole genome shotgun (WGS) entry which is preliminary data.</text>
</comment>
<dbReference type="InterPro" id="IPR006016">
    <property type="entry name" value="UspA"/>
</dbReference>
<evidence type="ECO:0000313" key="2">
    <source>
        <dbReference type="EMBL" id="NRT20188.1"/>
    </source>
</evidence>
<sequence length="279" mass="29228">MKPNFVVLTDFSLAGERARAYAAALAAPLGAVLHLVHVCFPVPVTAAEYGVLLPVMDPGYVRETRDSLARVAAALPVPATAELVETDWYDAVTGALAQHRPLLVVAGLSATHGLLDEWLSNRALPLAHDTGYPLLLVPEHLPAAARHPPRRLALATEDRPFALAPQARALAPLFDALGCDVAVVNVRPPGAPAAGWNGLHAAQQCGLAAALPRSALHQVVHESTAAGILQAVAEVEADVLVLLDQGHGWVHKLFNGSVIAQVLRRTPVPVLLLSAPTGA</sequence>
<protein>
    <submittedName>
        <fullName evidence="2">Nucleotide-binding universal stress UspA family protein</fullName>
    </submittedName>
</protein>
<dbReference type="EMBL" id="JABSNP010000014">
    <property type="protein sequence ID" value="NRT20188.1"/>
    <property type="molecule type" value="Genomic_DNA"/>
</dbReference>
<accession>A0ABX2FSL9</accession>
<evidence type="ECO:0000259" key="1">
    <source>
        <dbReference type="Pfam" id="PF00582"/>
    </source>
</evidence>